<feature type="transmembrane region" description="Helical" evidence="6">
    <location>
        <begin position="172"/>
        <end position="192"/>
    </location>
</feature>
<comment type="similarity">
    <text evidence="2">Belongs to the NIPA family.</text>
</comment>
<dbReference type="RefSeq" id="XP_022079533.1">
    <property type="nucleotide sequence ID" value="XM_022223841.1"/>
</dbReference>
<dbReference type="Proteomes" id="UP000694845">
    <property type="component" value="Unplaced"/>
</dbReference>
<accession>A0A8B7XFK1</accession>
<dbReference type="OrthoDB" id="6428174at2759"/>
<feature type="transmembrane region" description="Helical" evidence="6">
    <location>
        <begin position="212"/>
        <end position="232"/>
    </location>
</feature>
<evidence type="ECO:0000256" key="6">
    <source>
        <dbReference type="SAM" id="Phobius"/>
    </source>
</evidence>
<dbReference type="SUPFAM" id="SSF103481">
    <property type="entry name" value="Multidrug resistance efflux transporter EmrE"/>
    <property type="match status" value="1"/>
</dbReference>
<organism evidence="7 8">
    <name type="scientific">Acanthaster planci</name>
    <name type="common">Crown-of-thorns starfish</name>
    <dbReference type="NCBI Taxonomy" id="133434"/>
    <lineage>
        <taxon>Eukaryota</taxon>
        <taxon>Metazoa</taxon>
        <taxon>Echinodermata</taxon>
        <taxon>Eleutherozoa</taxon>
        <taxon>Asterozoa</taxon>
        <taxon>Asteroidea</taxon>
        <taxon>Valvatacea</taxon>
        <taxon>Valvatida</taxon>
        <taxon>Acanthasteridae</taxon>
        <taxon>Acanthaster</taxon>
    </lineage>
</organism>
<evidence type="ECO:0000256" key="3">
    <source>
        <dbReference type="ARBA" id="ARBA00022692"/>
    </source>
</evidence>
<name>A0A8B7XFK1_ACAPL</name>
<proteinExistence type="inferred from homology"/>
<keyword evidence="4 6" id="KW-1133">Transmembrane helix</keyword>
<dbReference type="PANTHER" id="PTHR12570:SF92">
    <property type="entry name" value="SPICHTHYIN, ISOFORM B"/>
    <property type="match status" value="1"/>
</dbReference>
<dbReference type="AlphaFoldDB" id="A0A8B7XFK1"/>
<keyword evidence="5 6" id="KW-0472">Membrane</keyword>
<feature type="transmembrane region" description="Helical" evidence="6">
    <location>
        <begin position="146"/>
        <end position="165"/>
    </location>
</feature>
<dbReference type="InterPro" id="IPR008521">
    <property type="entry name" value="Mg_trans_NIPA"/>
</dbReference>
<feature type="transmembrane region" description="Helical" evidence="6">
    <location>
        <begin position="118"/>
        <end position="140"/>
    </location>
</feature>
<keyword evidence="3 6" id="KW-0812">Transmembrane</keyword>
<feature type="transmembrane region" description="Helical" evidence="6">
    <location>
        <begin position="309"/>
        <end position="330"/>
    </location>
</feature>
<evidence type="ECO:0000256" key="1">
    <source>
        <dbReference type="ARBA" id="ARBA00004141"/>
    </source>
</evidence>
<dbReference type="Pfam" id="PF05653">
    <property type="entry name" value="Mg_trans_NIPA"/>
    <property type="match status" value="1"/>
</dbReference>
<dbReference type="InterPro" id="IPR037185">
    <property type="entry name" value="EmrE-like"/>
</dbReference>
<feature type="transmembrane region" description="Helical" evidence="6">
    <location>
        <begin position="342"/>
        <end position="361"/>
    </location>
</feature>
<gene>
    <name evidence="8" type="primary">LOC110973200</name>
</gene>
<feature type="transmembrane region" description="Helical" evidence="6">
    <location>
        <begin position="279"/>
        <end position="297"/>
    </location>
</feature>
<evidence type="ECO:0000256" key="5">
    <source>
        <dbReference type="ARBA" id="ARBA00023136"/>
    </source>
</evidence>
<evidence type="ECO:0000313" key="8">
    <source>
        <dbReference type="RefSeq" id="XP_022079533.1"/>
    </source>
</evidence>
<protein>
    <submittedName>
        <fullName evidence="8">Magnesium transporter NIPA2-like isoform X1</fullName>
    </submittedName>
</protein>
<keyword evidence="7" id="KW-1185">Reference proteome</keyword>
<dbReference type="GO" id="GO:0016020">
    <property type="term" value="C:membrane"/>
    <property type="evidence" value="ECO:0007669"/>
    <property type="project" value="UniProtKB-SubCell"/>
</dbReference>
<evidence type="ECO:0000256" key="4">
    <source>
        <dbReference type="ARBA" id="ARBA00022989"/>
    </source>
</evidence>
<evidence type="ECO:0000313" key="7">
    <source>
        <dbReference type="Proteomes" id="UP000694845"/>
    </source>
</evidence>
<dbReference type="PANTHER" id="PTHR12570">
    <property type="match status" value="1"/>
</dbReference>
<dbReference type="GO" id="GO:0015095">
    <property type="term" value="F:magnesium ion transmembrane transporter activity"/>
    <property type="evidence" value="ECO:0007669"/>
    <property type="project" value="InterPro"/>
</dbReference>
<reference evidence="8" key="1">
    <citation type="submission" date="2025-08" db="UniProtKB">
        <authorList>
            <consortium name="RefSeq"/>
        </authorList>
    </citation>
    <scope>IDENTIFICATION</scope>
</reference>
<evidence type="ECO:0000256" key="2">
    <source>
        <dbReference type="ARBA" id="ARBA00007230"/>
    </source>
</evidence>
<dbReference type="KEGG" id="aplc:110973200"/>
<dbReference type="GeneID" id="110973200"/>
<feature type="transmembrane region" description="Helical" evidence="6">
    <location>
        <begin position="239"/>
        <end position="259"/>
    </location>
</feature>
<feature type="transmembrane region" description="Helical" evidence="6">
    <location>
        <begin position="72"/>
        <end position="92"/>
    </location>
</feature>
<comment type="subcellular location">
    <subcellularLocation>
        <location evidence="1">Membrane</location>
        <topology evidence="1">Multi-pass membrane protein</topology>
    </subcellularLocation>
</comment>
<sequence length="420" mass="46355">MFLSIEMWTREGKINVTFSMNSDSFENQSMWIENSTEPDPTTSFQPTTWDNATNCRDITMTPPTDPNSTRDFYIGLALAVSSSVFIGSSFIIKKKALIKISTYATRAGDGGLAYLKEWLWWAGFFLLSIGELCNFVAYAFAPATLVTPLGALSVLVAAMMSSYLLKEALNVLGKVGCLLCIMGSTVMVIHAPQEDAANNLTELGERLKDPAFITYICLVFVVAGIMIFYYAPRYGQKNILIYITICSVIGSLSVMAAKGLGIAFKEFFISAEKALTNPLTWLFIFCLVTFISIQMNYLNRALDVFNTSVVTPIYYVFFTTSVIVASAILFQEWMTMDAGAVLGTLAGFTTIVCGIFLLHAFKDVTISFKDLSSITQKRNGRNSLNESSPNHVQDETTFNSHAETEALLTAAEEGRVHDME</sequence>